<protein>
    <recommendedName>
        <fullName evidence="12">Cytochrome P450 oxidoreductase</fullName>
    </recommendedName>
</protein>
<keyword evidence="4 8" id="KW-0560">Oxidoreductase</keyword>
<dbReference type="VEuPathDB" id="FungiDB:HMPREF1541_04002"/>
<reference evidence="10 11" key="1">
    <citation type="submission" date="2013-03" db="EMBL/GenBank/DDBJ databases">
        <title>The Genome Sequence of Phialophora europaea CBS 101466.</title>
        <authorList>
            <consortium name="The Broad Institute Genomics Platform"/>
            <person name="Cuomo C."/>
            <person name="de Hoog S."/>
            <person name="Gorbushina A."/>
            <person name="Walker B."/>
            <person name="Young S.K."/>
            <person name="Zeng Q."/>
            <person name="Gargeya S."/>
            <person name="Fitzgerald M."/>
            <person name="Haas B."/>
            <person name="Abouelleil A."/>
            <person name="Allen A.W."/>
            <person name="Alvarado L."/>
            <person name="Arachchi H.M."/>
            <person name="Berlin A.M."/>
            <person name="Chapman S.B."/>
            <person name="Gainer-Dewar J."/>
            <person name="Goldberg J."/>
            <person name="Griggs A."/>
            <person name="Gujja S."/>
            <person name="Hansen M."/>
            <person name="Howarth C."/>
            <person name="Imamovic A."/>
            <person name="Ireland A."/>
            <person name="Larimer J."/>
            <person name="McCowan C."/>
            <person name="Murphy C."/>
            <person name="Pearson M."/>
            <person name="Poon T.W."/>
            <person name="Priest M."/>
            <person name="Roberts A."/>
            <person name="Saif S."/>
            <person name="Shea T."/>
            <person name="Sisk P."/>
            <person name="Sykes S."/>
            <person name="Wortman J."/>
            <person name="Nusbaum C."/>
            <person name="Birren B."/>
        </authorList>
    </citation>
    <scope>NUCLEOTIDE SEQUENCE [LARGE SCALE GENOMIC DNA]</scope>
    <source>
        <strain evidence="10 11">CBS 101466</strain>
    </source>
</reference>
<evidence type="ECO:0000256" key="5">
    <source>
        <dbReference type="ARBA" id="ARBA00023004"/>
    </source>
</evidence>
<feature type="transmembrane region" description="Helical" evidence="9">
    <location>
        <begin position="12"/>
        <end position="33"/>
    </location>
</feature>
<dbReference type="GO" id="GO:0016705">
    <property type="term" value="F:oxidoreductase activity, acting on paired donors, with incorporation or reduction of molecular oxygen"/>
    <property type="evidence" value="ECO:0007669"/>
    <property type="project" value="InterPro"/>
</dbReference>
<comment type="similarity">
    <text evidence="2 8">Belongs to the cytochrome P450 family.</text>
</comment>
<feature type="binding site" description="axial binding residue" evidence="7">
    <location>
        <position position="463"/>
    </location>
    <ligand>
        <name>heme</name>
        <dbReference type="ChEBI" id="CHEBI:30413"/>
    </ligand>
    <ligandPart>
        <name>Fe</name>
        <dbReference type="ChEBI" id="CHEBI:18248"/>
    </ligandPart>
</feature>
<dbReference type="Pfam" id="PF00067">
    <property type="entry name" value="p450"/>
    <property type="match status" value="1"/>
</dbReference>
<dbReference type="PANTHER" id="PTHR24305:SF229">
    <property type="entry name" value="P450, PUTATIVE (EUROFUNG)-RELATED"/>
    <property type="match status" value="1"/>
</dbReference>
<dbReference type="InterPro" id="IPR017972">
    <property type="entry name" value="Cyt_P450_CS"/>
</dbReference>
<dbReference type="EMBL" id="KB822719">
    <property type="protein sequence ID" value="ETN42063.1"/>
    <property type="molecule type" value="Genomic_DNA"/>
</dbReference>
<dbReference type="Proteomes" id="UP000030752">
    <property type="component" value="Unassembled WGS sequence"/>
</dbReference>
<gene>
    <name evidence="10" type="ORF">HMPREF1541_04002</name>
</gene>
<dbReference type="PROSITE" id="PS00086">
    <property type="entry name" value="CYTOCHROME_P450"/>
    <property type="match status" value="1"/>
</dbReference>
<dbReference type="PRINTS" id="PR00385">
    <property type="entry name" value="P450"/>
</dbReference>
<evidence type="ECO:0000313" key="10">
    <source>
        <dbReference type="EMBL" id="ETN42063.1"/>
    </source>
</evidence>
<dbReference type="InterPro" id="IPR036396">
    <property type="entry name" value="Cyt_P450_sf"/>
</dbReference>
<evidence type="ECO:0000313" key="11">
    <source>
        <dbReference type="Proteomes" id="UP000030752"/>
    </source>
</evidence>
<evidence type="ECO:0000256" key="9">
    <source>
        <dbReference type="SAM" id="Phobius"/>
    </source>
</evidence>
<evidence type="ECO:0000256" key="7">
    <source>
        <dbReference type="PIRSR" id="PIRSR602401-1"/>
    </source>
</evidence>
<name>W2S1Y7_CYPE1</name>
<evidence type="ECO:0008006" key="12">
    <source>
        <dbReference type="Google" id="ProtNLM"/>
    </source>
</evidence>
<dbReference type="Gene3D" id="1.10.630.10">
    <property type="entry name" value="Cytochrome P450"/>
    <property type="match status" value="1"/>
</dbReference>
<evidence type="ECO:0000256" key="3">
    <source>
        <dbReference type="ARBA" id="ARBA00022723"/>
    </source>
</evidence>
<comment type="cofactor">
    <cofactor evidence="1 7">
        <name>heme</name>
        <dbReference type="ChEBI" id="CHEBI:30413"/>
    </cofactor>
</comment>
<dbReference type="FunFam" id="1.10.630.10:FF:000050">
    <property type="entry name" value="Cytochrome P450 monooxygenase"/>
    <property type="match status" value="1"/>
</dbReference>
<accession>W2S1Y7</accession>
<proteinExistence type="inferred from homology"/>
<keyword evidence="11" id="KW-1185">Reference proteome</keyword>
<dbReference type="STRING" id="1220924.W2S1Y7"/>
<dbReference type="GO" id="GO:0004497">
    <property type="term" value="F:monooxygenase activity"/>
    <property type="evidence" value="ECO:0007669"/>
    <property type="project" value="UniProtKB-KW"/>
</dbReference>
<dbReference type="GeneID" id="19971341"/>
<keyword evidence="5 7" id="KW-0408">Iron</keyword>
<dbReference type="RefSeq" id="XP_008716572.1">
    <property type="nucleotide sequence ID" value="XM_008718350.1"/>
</dbReference>
<keyword evidence="7 8" id="KW-0349">Heme</keyword>
<dbReference type="InParanoid" id="W2S1Y7"/>
<evidence type="ECO:0000256" key="4">
    <source>
        <dbReference type="ARBA" id="ARBA00023002"/>
    </source>
</evidence>
<dbReference type="HOGENOM" id="CLU_001570_14_0_1"/>
<dbReference type="eggNOG" id="KOG0159">
    <property type="taxonomic scope" value="Eukaryota"/>
</dbReference>
<evidence type="ECO:0000256" key="8">
    <source>
        <dbReference type="RuleBase" id="RU000461"/>
    </source>
</evidence>
<organism evidence="10 11">
    <name type="scientific">Cyphellophora europaea (strain CBS 101466)</name>
    <name type="common">Phialophora europaea</name>
    <dbReference type="NCBI Taxonomy" id="1220924"/>
    <lineage>
        <taxon>Eukaryota</taxon>
        <taxon>Fungi</taxon>
        <taxon>Dikarya</taxon>
        <taxon>Ascomycota</taxon>
        <taxon>Pezizomycotina</taxon>
        <taxon>Eurotiomycetes</taxon>
        <taxon>Chaetothyriomycetidae</taxon>
        <taxon>Chaetothyriales</taxon>
        <taxon>Cyphellophoraceae</taxon>
        <taxon>Cyphellophora</taxon>
    </lineage>
</organism>
<dbReference type="PRINTS" id="PR00463">
    <property type="entry name" value="EP450I"/>
</dbReference>
<dbReference type="InterPro" id="IPR050121">
    <property type="entry name" value="Cytochrome_P450_monoxygenase"/>
</dbReference>
<evidence type="ECO:0000256" key="6">
    <source>
        <dbReference type="ARBA" id="ARBA00023033"/>
    </source>
</evidence>
<keyword evidence="6 8" id="KW-0503">Monooxygenase</keyword>
<keyword evidence="9" id="KW-0812">Transmembrane</keyword>
<sequence length="517" mass="58312">MLLLPESSSWALHQLLWLLLCLPVSYWIIWVIYARTLHPLSNIPGPWFASVSRLWIMWHTWKGDMDHVQRALHQRHGTIVRIAPHECACSDPDAIKLIYKTQAPLEKTDFYPPWRGGLSKYPDHFTVTSERLHSERRRIVNNIYSMSNVLQSERYIDECSKLFAIKLGELADQAKQVDLGEWLQWYAFDVIGELYFGQMFGFLQHSHDHANYIASLDTLMPPLCLSAVAPSYMRPFILPLSMLSSTSRKAVGALGHIATAAKDCVARRCQSDGPSQRRDMLHQLLDIMASKGEKVDFGIHEVEQEAYTGLFAGSDTTAIALRSVFYHLLRHPASYKRLQSELSAAIAAITIPTSGPIPYASATQLPYLNACIKEAMRLHPSVGFTMPRIAPTDGLHFKGPNGRPVVVPHGYRVGMNAAVVHRNADVFGAQPAAFRPERWLDDAEHAKAMDRCMLHFGAGTRTCIGKNISLSELYKLVPQVLRDFDLSLANPAAEWKTHNLWFNKQTGLVVNVRRRVV</sequence>
<evidence type="ECO:0000256" key="2">
    <source>
        <dbReference type="ARBA" id="ARBA00010617"/>
    </source>
</evidence>
<dbReference type="CDD" id="cd11060">
    <property type="entry name" value="CYP57A1-like"/>
    <property type="match status" value="1"/>
</dbReference>
<dbReference type="GO" id="GO:0020037">
    <property type="term" value="F:heme binding"/>
    <property type="evidence" value="ECO:0007669"/>
    <property type="project" value="InterPro"/>
</dbReference>
<keyword evidence="9" id="KW-0472">Membrane</keyword>
<dbReference type="OrthoDB" id="3934656at2759"/>
<dbReference type="SUPFAM" id="SSF48264">
    <property type="entry name" value="Cytochrome P450"/>
    <property type="match status" value="1"/>
</dbReference>
<dbReference type="InterPro" id="IPR001128">
    <property type="entry name" value="Cyt_P450"/>
</dbReference>
<keyword evidence="9" id="KW-1133">Transmembrane helix</keyword>
<dbReference type="InterPro" id="IPR002401">
    <property type="entry name" value="Cyt_P450_E_grp-I"/>
</dbReference>
<dbReference type="AlphaFoldDB" id="W2S1Y7"/>
<dbReference type="GO" id="GO:0005506">
    <property type="term" value="F:iron ion binding"/>
    <property type="evidence" value="ECO:0007669"/>
    <property type="project" value="InterPro"/>
</dbReference>
<keyword evidence="3 7" id="KW-0479">Metal-binding</keyword>
<evidence type="ECO:0000256" key="1">
    <source>
        <dbReference type="ARBA" id="ARBA00001971"/>
    </source>
</evidence>
<dbReference type="PANTHER" id="PTHR24305">
    <property type="entry name" value="CYTOCHROME P450"/>
    <property type="match status" value="1"/>
</dbReference>